<keyword evidence="1" id="KW-0812">Transmembrane</keyword>
<name>A0AA36F3E9_OCTVU</name>
<dbReference type="Proteomes" id="UP001162480">
    <property type="component" value="Chromosome 5"/>
</dbReference>
<dbReference type="AlphaFoldDB" id="A0AA36F3E9"/>
<accession>A0AA36F3E9</accession>
<feature type="transmembrane region" description="Helical" evidence="1">
    <location>
        <begin position="97"/>
        <end position="121"/>
    </location>
</feature>
<sequence length="152" mass="16058">MMPHLIVAGSLEYSLSLVSGSVAISFFFVDVTAIGVSGNATINGIGRVKVFRVSNWLVVGCCDRAVVISVANDSSGCAIVLIGDDADINGISVVGRALSALILLLLNVLCCFMIMVIVKILQLDISMHKSLGKMKNFKAENEEADTRSVGHS</sequence>
<gene>
    <name evidence="2" type="ORF">OCTVUL_1B011415</name>
</gene>
<organism evidence="2 3">
    <name type="scientific">Octopus vulgaris</name>
    <name type="common">Common octopus</name>
    <dbReference type="NCBI Taxonomy" id="6645"/>
    <lineage>
        <taxon>Eukaryota</taxon>
        <taxon>Metazoa</taxon>
        <taxon>Spiralia</taxon>
        <taxon>Lophotrochozoa</taxon>
        <taxon>Mollusca</taxon>
        <taxon>Cephalopoda</taxon>
        <taxon>Coleoidea</taxon>
        <taxon>Octopodiformes</taxon>
        <taxon>Octopoda</taxon>
        <taxon>Incirrata</taxon>
        <taxon>Octopodidae</taxon>
        <taxon>Octopus</taxon>
    </lineage>
</organism>
<evidence type="ECO:0000313" key="3">
    <source>
        <dbReference type="Proteomes" id="UP001162480"/>
    </source>
</evidence>
<keyword evidence="1" id="KW-0472">Membrane</keyword>
<proteinExistence type="predicted"/>
<reference evidence="2" key="1">
    <citation type="submission" date="2023-08" db="EMBL/GenBank/DDBJ databases">
        <authorList>
            <person name="Alioto T."/>
            <person name="Alioto T."/>
            <person name="Gomez Garrido J."/>
        </authorList>
    </citation>
    <scope>NUCLEOTIDE SEQUENCE</scope>
</reference>
<evidence type="ECO:0000313" key="2">
    <source>
        <dbReference type="EMBL" id="CAI9722390.1"/>
    </source>
</evidence>
<keyword evidence="1" id="KW-1133">Transmembrane helix</keyword>
<evidence type="ECO:0000256" key="1">
    <source>
        <dbReference type="SAM" id="Phobius"/>
    </source>
</evidence>
<protein>
    <submittedName>
        <fullName evidence="2">Uncharacterized protein</fullName>
    </submittedName>
</protein>
<feature type="transmembrane region" description="Helical" evidence="1">
    <location>
        <begin position="12"/>
        <end position="29"/>
    </location>
</feature>
<dbReference type="EMBL" id="OX597818">
    <property type="protein sequence ID" value="CAI9722390.1"/>
    <property type="molecule type" value="Genomic_DNA"/>
</dbReference>
<keyword evidence="3" id="KW-1185">Reference proteome</keyword>